<dbReference type="AlphaFoldDB" id="A0A0V0QNF7"/>
<sequence length="305" mass="36087">MKIHSNNPSKLKLQILHQLLESKSNQKSKFDQISKWVPKSTQILDKENLLTKKLIKEKLKSLSNEKLKQQTILSNTLPNQQQNFQTPVSDSKYKKQQSFYNKQSSAYNNYLNETYDINNNDSPIQFQKNSKSFNNLQQQQLFSENEKLNQINSSFEMEDYKLFYNEDRNKYIQFMKKLKRAHSSINFQNDNLNNINASQSSQNFNQNQHSGTFKENLINKQILQQQFINQNQGSQQQGHDLMSKTQSLYEHLLDNSKMRANFLQLSTGNIRLTSSKKKLSQLYSRSKTYVKFRQINTLFIRKNKR</sequence>
<comment type="caution">
    <text evidence="1">The sequence shown here is derived from an EMBL/GenBank/DDBJ whole genome shotgun (WGS) entry which is preliminary data.</text>
</comment>
<dbReference type="Proteomes" id="UP000054937">
    <property type="component" value="Unassembled WGS sequence"/>
</dbReference>
<gene>
    <name evidence="1" type="ORF">PPERSA_04302</name>
</gene>
<dbReference type="InParanoid" id="A0A0V0QNF7"/>
<reference evidence="1 2" key="1">
    <citation type="journal article" date="2015" name="Sci. Rep.">
        <title>Genome of the facultative scuticociliatosis pathogen Pseudocohnilembus persalinus provides insight into its virulence through horizontal gene transfer.</title>
        <authorList>
            <person name="Xiong J."/>
            <person name="Wang G."/>
            <person name="Cheng J."/>
            <person name="Tian M."/>
            <person name="Pan X."/>
            <person name="Warren A."/>
            <person name="Jiang C."/>
            <person name="Yuan D."/>
            <person name="Miao W."/>
        </authorList>
    </citation>
    <scope>NUCLEOTIDE SEQUENCE [LARGE SCALE GENOMIC DNA]</scope>
    <source>
        <strain evidence="1">36N120E</strain>
    </source>
</reference>
<organism evidence="1 2">
    <name type="scientific">Pseudocohnilembus persalinus</name>
    <name type="common">Ciliate</name>
    <dbReference type="NCBI Taxonomy" id="266149"/>
    <lineage>
        <taxon>Eukaryota</taxon>
        <taxon>Sar</taxon>
        <taxon>Alveolata</taxon>
        <taxon>Ciliophora</taxon>
        <taxon>Intramacronucleata</taxon>
        <taxon>Oligohymenophorea</taxon>
        <taxon>Scuticociliatia</taxon>
        <taxon>Philasterida</taxon>
        <taxon>Pseudocohnilembidae</taxon>
        <taxon>Pseudocohnilembus</taxon>
    </lineage>
</organism>
<evidence type="ECO:0000313" key="2">
    <source>
        <dbReference type="Proteomes" id="UP000054937"/>
    </source>
</evidence>
<accession>A0A0V0QNF7</accession>
<keyword evidence="2" id="KW-1185">Reference proteome</keyword>
<protein>
    <submittedName>
        <fullName evidence="1">Uncharacterized protein</fullName>
    </submittedName>
</protein>
<dbReference type="EMBL" id="LDAU01000126">
    <property type="protein sequence ID" value="KRX03794.1"/>
    <property type="molecule type" value="Genomic_DNA"/>
</dbReference>
<proteinExistence type="predicted"/>
<evidence type="ECO:0000313" key="1">
    <source>
        <dbReference type="EMBL" id="KRX03794.1"/>
    </source>
</evidence>
<name>A0A0V0QNF7_PSEPJ</name>